<dbReference type="PANTHER" id="PTHR43525:SF1">
    <property type="entry name" value="PROTEIN MALY"/>
    <property type="match status" value="1"/>
</dbReference>
<evidence type="ECO:0000256" key="2">
    <source>
        <dbReference type="ARBA" id="ARBA00012224"/>
    </source>
</evidence>
<evidence type="ECO:0000256" key="4">
    <source>
        <dbReference type="ARBA" id="ARBA00023239"/>
    </source>
</evidence>
<evidence type="ECO:0000256" key="5">
    <source>
        <dbReference type="ARBA" id="ARBA00037974"/>
    </source>
</evidence>
<dbReference type="InterPro" id="IPR015424">
    <property type="entry name" value="PyrdxlP-dep_Trfase"/>
</dbReference>
<name>A0A2A2M7C1_9GAMM</name>
<dbReference type="GO" id="GO:0047804">
    <property type="term" value="F:cysteine-S-conjugate beta-lyase activity"/>
    <property type="evidence" value="ECO:0007669"/>
    <property type="project" value="UniProtKB-EC"/>
</dbReference>
<comment type="similarity">
    <text evidence="5">Belongs to the class-II pyridoxal-phosphate-dependent aminotransferase family. MalY/PatB cystathionine beta-lyase subfamily.</text>
</comment>
<dbReference type="CDD" id="cd00609">
    <property type="entry name" value="AAT_like"/>
    <property type="match status" value="1"/>
</dbReference>
<keyword evidence="4" id="KW-0456">Lyase</keyword>
<organism evidence="7 8">
    <name type="scientific">Hafnia paralvei</name>
    <dbReference type="NCBI Taxonomy" id="546367"/>
    <lineage>
        <taxon>Bacteria</taxon>
        <taxon>Pseudomonadati</taxon>
        <taxon>Pseudomonadota</taxon>
        <taxon>Gammaproteobacteria</taxon>
        <taxon>Enterobacterales</taxon>
        <taxon>Hafniaceae</taxon>
        <taxon>Hafnia</taxon>
    </lineage>
</organism>
<dbReference type="Proteomes" id="UP000218796">
    <property type="component" value="Unassembled WGS sequence"/>
</dbReference>
<protein>
    <recommendedName>
        <fullName evidence="2">cysteine-S-conjugate beta-lyase</fullName>
        <ecNumber evidence="2">4.4.1.13</ecNumber>
    </recommendedName>
</protein>
<comment type="cofactor">
    <cofactor evidence="1">
        <name>pyridoxal 5'-phosphate</name>
        <dbReference type="ChEBI" id="CHEBI:597326"/>
    </cofactor>
</comment>
<evidence type="ECO:0000313" key="8">
    <source>
        <dbReference type="Proteomes" id="UP000218796"/>
    </source>
</evidence>
<keyword evidence="7" id="KW-0032">Aminotransferase</keyword>
<dbReference type="InterPro" id="IPR015422">
    <property type="entry name" value="PyrdxlP-dep_Trfase_small"/>
</dbReference>
<dbReference type="EC" id="4.4.1.13" evidence="2"/>
<evidence type="ECO:0000259" key="6">
    <source>
        <dbReference type="Pfam" id="PF00155"/>
    </source>
</evidence>
<proteinExistence type="inferred from homology"/>
<dbReference type="AlphaFoldDB" id="A0A2A2M7C1"/>
<feature type="domain" description="Aminotransferase class I/classII large" evidence="6">
    <location>
        <begin position="41"/>
        <end position="386"/>
    </location>
</feature>
<gene>
    <name evidence="7" type="ORF">CJD50_21395</name>
</gene>
<dbReference type="NCBIfam" id="TIGR04350">
    <property type="entry name" value="C_S_lyase_PatB"/>
    <property type="match status" value="1"/>
</dbReference>
<evidence type="ECO:0000256" key="3">
    <source>
        <dbReference type="ARBA" id="ARBA00022898"/>
    </source>
</evidence>
<keyword evidence="3" id="KW-0663">Pyridoxal phosphate</keyword>
<accession>A0A2A2M7C1</accession>
<dbReference type="EMBL" id="NQMS01000014">
    <property type="protein sequence ID" value="PAV94402.1"/>
    <property type="molecule type" value="Genomic_DNA"/>
</dbReference>
<dbReference type="InterPro" id="IPR004839">
    <property type="entry name" value="Aminotransferase_I/II_large"/>
</dbReference>
<dbReference type="GO" id="GO:0030170">
    <property type="term" value="F:pyridoxal phosphate binding"/>
    <property type="evidence" value="ECO:0007669"/>
    <property type="project" value="InterPro"/>
</dbReference>
<dbReference type="Gene3D" id="3.40.640.10">
    <property type="entry name" value="Type I PLP-dependent aspartate aminotransferase-like (Major domain)"/>
    <property type="match status" value="1"/>
</dbReference>
<keyword evidence="8" id="KW-1185">Reference proteome</keyword>
<dbReference type="GO" id="GO:0008483">
    <property type="term" value="F:transaminase activity"/>
    <property type="evidence" value="ECO:0007669"/>
    <property type="project" value="UniProtKB-KW"/>
</dbReference>
<dbReference type="PANTHER" id="PTHR43525">
    <property type="entry name" value="PROTEIN MALY"/>
    <property type="match status" value="1"/>
</dbReference>
<evidence type="ECO:0000256" key="1">
    <source>
        <dbReference type="ARBA" id="ARBA00001933"/>
    </source>
</evidence>
<keyword evidence="7" id="KW-0808">Transferase</keyword>
<evidence type="ECO:0000313" key="7">
    <source>
        <dbReference type="EMBL" id="PAV94402.1"/>
    </source>
</evidence>
<dbReference type="OrthoDB" id="3224382at2"/>
<comment type="caution">
    <text evidence="7">The sequence shown here is derived from an EMBL/GenBank/DDBJ whole genome shotgun (WGS) entry which is preliminary data.</text>
</comment>
<dbReference type="InterPro" id="IPR027619">
    <property type="entry name" value="C-S_lyase_PatB-like"/>
</dbReference>
<dbReference type="Pfam" id="PF00155">
    <property type="entry name" value="Aminotran_1_2"/>
    <property type="match status" value="1"/>
</dbReference>
<dbReference type="InterPro" id="IPR051798">
    <property type="entry name" value="Class-II_PLP-Dep_Aminotrans"/>
</dbReference>
<dbReference type="SUPFAM" id="SSF53383">
    <property type="entry name" value="PLP-dependent transferases"/>
    <property type="match status" value="1"/>
</dbReference>
<sequence length="398" mass="46304">MYNFDEIIDRRVDKCRKWDYDYVCSRFGAVPRDFIPMWIADMDFKSPPEVIEGLRQIVEHGTFGYTYCFDEFYQAVIDFQAKQHNAHVEREWITLTYGTVSTLHYTIQAFCTEGDCILMNTPVYDPFAQAAERQKVRIIANPLAVKNNRYQLNFELLEDQIRQNQPKLYLFCSPHNPSGRIWSAEEIHRVSDLCQKYGVILVIDEVHAEHILQGNFINALNKDCAAPDNLILLTSPNKAFNLGGLKTSYSIIPNEALRSRFRQRLEKNSITSPNMFGVWGLIYAYNRGLPWLKALNQYLAENERYLYQFMSERLPTLKMMRTESSYLAWVDVSATGMSAYDFTHQLAHETGVVVEDGTHYVQNGENYIRINFGTPKALIEQAMARLEEFVQRRCCIKR</sequence>
<dbReference type="Gene3D" id="3.90.1150.10">
    <property type="entry name" value="Aspartate Aminotransferase, domain 1"/>
    <property type="match status" value="1"/>
</dbReference>
<dbReference type="RefSeq" id="WP_039185870.1">
    <property type="nucleotide sequence ID" value="NZ_CAUFSP010000002.1"/>
</dbReference>
<reference evidence="7 8" key="1">
    <citation type="submission" date="2017-08" db="EMBL/GenBank/DDBJ databases">
        <title>Draft Genome Sequence of Hafnia alvei CITHA-6 Isolated from Raw Bovine Milk.</title>
        <authorList>
            <person name="Culligan E.P."/>
            <person name="Mcsweeney A."/>
            <person name="O'Doherty C."/>
            <person name="Gleeson E."/>
            <person name="O'Riordan D."/>
            <person name="Sleator R.D."/>
        </authorList>
    </citation>
    <scope>NUCLEOTIDE SEQUENCE [LARGE SCALE GENOMIC DNA]</scope>
    <source>
        <strain evidence="7 8">CITHA-6</strain>
    </source>
</reference>
<dbReference type="InterPro" id="IPR015421">
    <property type="entry name" value="PyrdxlP-dep_Trfase_major"/>
</dbReference>